<name>A0A1H9CZF1_9HYPH</name>
<dbReference type="PROSITE" id="PS00211">
    <property type="entry name" value="ABC_TRANSPORTER_1"/>
    <property type="match status" value="2"/>
</dbReference>
<protein>
    <submittedName>
        <fullName evidence="7">ATP-binding cassette, subfamily F, member 3</fullName>
    </submittedName>
</protein>
<gene>
    <name evidence="7" type="ORF">SAMN05216548_102301</name>
</gene>
<organism evidence="7 8">
    <name type="scientific">Faunimonas pinastri</name>
    <dbReference type="NCBI Taxonomy" id="1855383"/>
    <lineage>
        <taxon>Bacteria</taxon>
        <taxon>Pseudomonadati</taxon>
        <taxon>Pseudomonadota</taxon>
        <taxon>Alphaproteobacteria</taxon>
        <taxon>Hyphomicrobiales</taxon>
        <taxon>Afifellaceae</taxon>
        <taxon>Faunimonas</taxon>
    </lineage>
</organism>
<feature type="domain" description="ABC transporter" evidence="6">
    <location>
        <begin position="2"/>
        <end position="243"/>
    </location>
</feature>
<reference evidence="7 8" key="1">
    <citation type="submission" date="2016-10" db="EMBL/GenBank/DDBJ databases">
        <authorList>
            <person name="de Groot N.N."/>
        </authorList>
    </citation>
    <scope>NUCLEOTIDE SEQUENCE [LARGE SCALE GENOMIC DNA]</scope>
    <source>
        <strain evidence="7 8">A52C2</strain>
    </source>
</reference>
<dbReference type="InterPro" id="IPR003593">
    <property type="entry name" value="AAA+_ATPase"/>
</dbReference>
<dbReference type="SUPFAM" id="SSF52540">
    <property type="entry name" value="P-loop containing nucleoside triphosphate hydrolases"/>
    <property type="match status" value="2"/>
</dbReference>
<dbReference type="InterPro" id="IPR003439">
    <property type="entry name" value="ABC_transporter-like_ATP-bd"/>
</dbReference>
<sequence length="631" mass="69566">MLQISDLTLRVAGRPLIEGASVSIPDGAKVGLVGRNGAGKSTLFRAVSGEISPDGGTLSLPKGMRLGRVEQEVPSGPISLIDTVLSADRERTALMAEAETATDPHRISEIHTRLFDIGAHEAESRAARILHGLGFSTEAQQRPCSDFSGGWRMRVALAGVLFSEPDLLLLDEPTNYLDLEGTLWLERYIARYPRTALIISHDRDLLNNAVDSIIHLSDRKLTFWRGGYDQFERQFREQQLLQGKQKAKQDAQRKHMEAFVERFRATASKARQAQSRLKALSKLQPIAEISSDSVLPFRFPDPERKAAPPIIRMENVTVGYEPGKAILSKLNIRIDDDDRIALLGTNGNGKSTFAKLIAGALEPQAGDLTRATKLKIGFFAQHQMESLIPGDSAVDHVRQLMKGSSEAQVRARVSQMGLATQKMDTAARDLSGGEKARLMMGIAAFDSPHLLILDEPTNHLDIDSREALVHALNEYNGAVILISHDRHLLEASADRLWLVANGGVSAYDGDLEDYRRLIISGADGKDSGKSKGSKGSSQQDARREAAEKREQLAPLRKSLKDRETQMERVRKEIAKLDGELADPTLYDRNPHRAAQAAKRRASQVSLLEEIEAEWLEISEQIERAEAELTAA</sequence>
<dbReference type="PANTHER" id="PTHR19211">
    <property type="entry name" value="ATP-BINDING TRANSPORT PROTEIN-RELATED"/>
    <property type="match status" value="1"/>
</dbReference>
<dbReference type="EMBL" id="FOFG01000002">
    <property type="protein sequence ID" value="SEQ06590.1"/>
    <property type="molecule type" value="Genomic_DNA"/>
</dbReference>
<evidence type="ECO:0000259" key="6">
    <source>
        <dbReference type="PROSITE" id="PS50893"/>
    </source>
</evidence>
<dbReference type="InterPro" id="IPR037118">
    <property type="entry name" value="Val-tRNA_synth_C_sf"/>
</dbReference>
<dbReference type="InterPro" id="IPR017871">
    <property type="entry name" value="ABC_transporter-like_CS"/>
</dbReference>
<evidence type="ECO:0000256" key="4">
    <source>
        <dbReference type="ARBA" id="ARBA00022840"/>
    </source>
</evidence>
<dbReference type="InterPro" id="IPR050611">
    <property type="entry name" value="ABCF"/>
</dbReference>
<dbReference type="FunFam" id="3.40.50.300:FF:000011">
    <property type="entry name" value="Putative ABC transporter ATP-binding component"/>
    <property type="match status" value="1"/>
</dbReference>
<keyword evidence="3" id="KW-0547">Nucleotide-binding</keyword>
<comment type="similarity">
    <text evidence="1">Belongs to the ABC transporter superfamily.</text>
</comment>
<dbReference type="Proteomes" id="UP000199647">
    <property type="component" value="Unassembled WGS sequence"/>
</dbReference>
<proteinExistence type="inferred from homology"/>
<dbReference type="GO" id="GO:0005524">
    <property type="term" value="F:ATP binding"/>
    <property type="evidence" value="ECO:0007669"/>
    <property type="project" value="UniProtKB-KW"/>
</dbReference>
<feature type="region of interest" description="Disordered" evidence="5">
    <location>
        <begin position="522"/>
        <end position="564"/>
    </location>
</feature>
<evidence type="ECO:0000256" key="2">
    <source>
        <dbReference type="ARBA" id="ARBA00022737"/>
    </source>
</evidence>
<accession>A0A1H9CZF1</accession>
<dbReference type="InterPro" id="IPR027417">
    <property type="entry name" value="P-loop_NTPase"/>
</dbReference>
<dbReference type="AlphaFoldDB" id="A0A1H9CZF1"/>
<evidence type="ECO:0000256" key="3">
    <source>
        <dbReference type="ARBA" id="ARBA00022741"/>
    </source>
</evidence>
<dbReference type="GO" id="GO:0016887">
    <property type="term" value="F:ATP hydrolysis activity"/>
    <property type="evidence" value="ECO:0007669"/>
    <property type="project" value="InterPro"/>
</dbReference>
<dbReference type="InterPro" id="IPR032781">
    <property type="entry name" value="ABC_tran_Xtn"/>
</dbReference>
<keyword evidence="2" id="KW-0677">Repeat</keyword>
<dbReference type="OrthoDB" id="9808609at2"/>
<evidence type="ECO:0000256" key="5">
    <source>
        <dbReference type="SAM" id="MobiDB-lite"/>
    </source>
</evidence>
<keyword evidence="8" id="KW-1185">Reference proteome</keyword>
<keyword evidence="4 7" id="KW-0067">ATP-binding</keyword>
<dbReference type="Pfam" id="PF00005">
    <property type="entry name" value="ABC_tran"/>
    <property type="match status" value="2"/>
</dbReference>
<dbReference type="PROSITE" id="PS50893">
    <property type="entry name" value="ABC_TRANSPORTER_2"/>
    <property type="match status" value="2"/>
</dbReference>
<evidence type="ECO:0000256" key="1">
    <source>
        <dbReference type="ARBA" id="ARBA00005417"/>
    </source>
</evidence>
<dbReference type="Gene3D" id="1.10.287.380">
    <property type="entry name" value="Valyl-tRNA synthetase, C-terminal domain"/>
    <property type="match status" value="1"/>
</dbReference>
<evidence type="ECO:0000313" key="8">
    <source>
        <dbReference type="Proteomes" id="UP000199647"/>
    </source>
</evidence>
<dbReference type="Gene3D" id="3.40.50.300">
    <property type="entry name" value="P-loop containing nucleotide triphosphate hydrolases"/>
    <property type="match status" value="2"/>
</dbReference>
<dbReference type="SMART" id="SM00382">
    <property type="entry name" value="AAA"/>
    <property type="match status" value="2"/>
</dbReference>
<dbReference type="Pfam" id="PF12848">
    <property type="entry name" value="ABC_tran_Xtn"/>
    <property type="match status" value="1"/>
</dbReference>
<evidence type="ECO:0000313" key="7">
    <source>
        <dbReference type="EMBL" id="SEQ06590.1"/>
    </source>
</evidence>
<dbReference type="CDD" id="cd03221">
    <property type="entry name" value="ABCF_EF-3"/>
    <property type="match status" value="2"/>
</dbReference>
<dbReference type="STRING" id="1855383.SAMN05216548_102301"/>
<dbReference type="PANTHER" id="PTHR19211:SF14">
    <property type="entry name" value="ATP-BINDING CASSETTE SUB-FAMILY F MEMBER 1"/>
    <property type="match status" value="1"/>
</dbReference>
<feature type="domain" description="ABC transporter" evidence="6">
    <location>
        <begin position="311"/>
        <end position="526"/>
    </location>
</feature>
<feature type="compositionally biased region" description="Basic and acidic residues" evidence="5">
    <location>
        <begin position="540"/>
        <end position="551"/>
    </location>
</feature>
<dbReference type="RefSeq" id="WP_092495459.1">
    <property type="nucleotide sequence ID" value="NZ_FOFG01000002.1"/>
</dbReference>